<keyword evidence="3" id="KW-1185">Reference proteome</keyword>
<gene>
    <name evidence="2" type="ordered locus">Francci3_0156</name>
</gene>
<dbReference type="eggNOG" id="COG1787">
    <property type="taxonomic scope" value="Bacteria"/>
</dbReference>
<feature type="region of interest" description="Disordered" evidence="1">
    <location>
        <begin position="12"/>
        <end position="41"/>
    </location>
</feature>
<name>Q2JGP3_FRACC</name>
<evidence type="ECO:0000256" key="1">
    <source>
        <dbReference type="SAM" id="MobiDB-lite"/>
    </source>
</evidence>
<evidence type="ECO:0000313" key="3">
    <source>
        <dbReference type="Proteomes" id="UP000001937"/>
    </source>
</evidence>
<dbReference type="AlphaFoldDB" id="Q2JGP3"/>
<dbReference type="HOGENOM" id="CLU_762371_0_0_11"/>
<evidence type="ECO:0008006" key="4">
    <source>
        <dbReference type="Google" id="ProtNLM"/>
    </source>
</evidence>
<dbReference type="EMBL" id="CP000249">
    <property type="protein sequence ID" value="ABD09549.1"/>
    <property type="molecule type" value="Genomic_DNA"/>
</dbReference>
<feature type="compositionally biased region" description="Low complexity" evidence="1">
    <location>
        <begin position="31"/>
        <end position="41"/>
    </location>
</feature>
<dbReference type="STRING" id="106370.Francci3_0156"/>
<accession>Q2JGP3</accession>
<proteinExistence type="predicted"/>
<sequence length="363" mass="39831">MAATIFLPAATSPAATSPAATPPPHRRRVQPPAGRAAGTTSPAAAAAHIAELGRNLLLNVLGLPAFTVAALEVVPKQSIFQPGSLAIAGRAPDWEQYKPPAPGRASRLVGGSGRYQREFDAARSTWEADTAEFQRVETDRLRQLTAARTRHDQQVAAALDRAAAHNARIAAQWAACLDGDPEAVEWFVGQALAATSYPDGFPVARKIAYRPQEHDIVIEIEFPQRSVIPEIREYKLFKTAPEVRPVKWKEPEAKKLYAQLVAWMTLRIVHEVFEATKTLDLIDVVVFNGTVIDVAPTTSKDTLYHLVSLEPERSLFEASLELDRVTDPIGCLPELGAEVSPNPYDLEAVKPVVTFDLRRFRRT</sequence>
<protein>
    <recommendedName>
        <fullName evidence="4">Restriction endonuclease</fullName>
    </recommendedName>
</protein>
<dbReference type="KEGG" id="fra:Francci3_0156"/>
<evidence type="ECO:0000313" key="2">
    <source>
        <dbReference type="EMBL" id="ABD09549.1"/>
    </source>
</evidence>
<reference evidence="2 3" key="1">
    <citation type="journal article" date="2007" name="Genome Res.">
        <title>Genome characteristics of facultatively symbiotic Frankia sp. strains reflect host range and host plant biogeography.</title>
        <authorList>
            <person name="Normand P."/>
            <person name="Lapierre P."/>
            <person name="Tisa L.S."/>
            <person name="Gogarten J.P."/>
            <person name="Alloisio N."/>
            <person name="Bagnarol E."/>
            <person name="Bassi C.A."/>
            <person name="Berry A.M."/>
            <person name="Bickhart D.M."/>
            <person name="Choisne N."/>
            <person name="Couloux A."/>
            <person name="Cournoyer B."/>
            <person name="Cruveiller S."/>
            <person name="Daubin V."/>
            <person name="Demange N."/>
            <person name="Francino M.P."/>
            <person name="Goltsman E."/>
            <person name="Huang Y."/>
            <person name="Kopp O.R."/>
            <person name="Labarre L."/>
            <person name="Lapidus A."/>
            <person name="Lavire C."/>
            <person name="Marechal J."/>
            <person name="Martinez M."/>
            <person name="Mastronunzio J.E."/>
            <person name="Mullin B.C."/>
            <person name="Niemann J."/>
            <person name="Pujic P."/>
            <person name="Rawnsley T."/>
            <person name="Rouy Z."/>
            <person name="Schenowitz C."/>
            <person name="Sellstedt A."/>
            <person name="Tavares F."/>
            <person name="Tomkins J.P."/>
            <person name="Vallenet D."/>
            <person name="Valverde C."/>
            <person name="Wall L.G."/>
            <person name="Wang Y."/>
            <person name="Medigue C."/>
            <person name="Benson D.R."/>
        </authorList>
    </citation>
    <scope>NUCLEOTIDE SEQUENCE [LARGE SCALE GENOMIC DNA]</scope>
    <source>
        <strain evidence="3">DSM 45818 / CECT 9043 / CcI3</strain>
    </source>
</reference>
<dbReference type="REBASE" id="11944">
    <property type="entry name" value="FspCMrrP"/>
</dbReference>
<organism evidence="2 3">
    <name type="scientific">Frankia casuarinae (strain DSM 45818 / CECT 9043 / HFP020203 / CcI3)</name>
    <dbReference type="NCBI Taxonomy" id="106370"/>
    <lineage>
        <taxon>Bacteria</taxon>
        <taxon>Bacillati</taxon>
        <taxon>Actinomycetota</taxon>
        <taxon>Actinomycetes</taxon>
        <taxon>Frankiales</taxon>
        <taxon>Frankiaceae</taxon>
        <taxon>Frankia</taxon>
    </lineage>
</organism>
<dbReference type="Proteomes" id="UP000001937">
    <property type="component" value="Chromosome"/>
</dbReference>